<evidence type="ECO:0000259" key="10">
    <source>
        <dbReference type="SMART" id="SM00387"/>
    </source>
</evidence>
<feature type="domain" description="Histidine kinase/HSP90-like ATPase" evidence="10">
    <location>
        <begin position="570"/>
        <end position="660"/>
    </location>
</feature>
<keyword evidence="12" id="KW-1185">Reference proteome</keyword>
<feature type="transmembrane region" description="Helical" evidence="9">
    <location>
        <begin position="220"/>
        <end position="239"/>
    </location>
</feature>
<feature type="transmembrane region" description="Helical" evidence="9">
    <location>
        <begin position="245"/>
        <end position="264"/>
    </location>
</feature>
<keyword evidence="6 11" id="KW-0418">Kinase</keyword>
<dbReference type="GO" id="GO:0016020">
    <property type="term" value="C:membrane"/>
    <property type="evidence" value="ECO:0007669"/>
    <property type="project" value="InterPro"/>
</dbReference>
<dbReference type="RefSeq" id="WP_145813613.1">
    <property type="nucleotide sequence ID" value="NZ_VIVK01000002.1"/>
</dbReference>
<gene>
    <name evidence="11" type="ORF">FB561_6272</name>
</gene>
<keyword evidence="4" id="KW-0808">Transferase</keyword>
<dbReference type="InterPro" id="IPR036890">
    <property type="entry name" value="HATPase_C_sf"/>
</dbReference>
<dbReference type="OrthoDB" id="227596at2"/>
<evidence type="ECO:0000313" key="11">
    <source>
        <dbReference type="EMBL" id="TWD74838.1"/>
    </source>
</evidence>
<feature type="transmembrane region" description="Helical" evidence="9">
    <location>
        <begin position="140"/>
        <end position="163"/>
    </location>
</feature>
<keyword evidence="7" id="KW-0067">ATP-binding</keyword>
<dbReference type="Pfam" id="PF02518">
    <property type="entry name" value="HATPase_c"/>
    <property type="match status" value="1"/>
</dbReference>
<dbReference type="InterPro" id="IPR050482">
    <property type="entry name" value="Sensor_HK_TwoCompSys"/>
</dbReference>
<keyword evidence="9" id="KW-1133">Transmembrane helix</keyword>
<evidence type="ECO:0000256" key="9">
    <source>
        <dbReference type="SAM" id="Phobius"/>
    </source>
</evidence>
<sequence>MTVRQWPLAPVIVAGATGALALTSLTLALTTVTDAADLIGENRANQWLAGLTFGIVGALVLASQPGNRLGWVLGAGGVCASAGSACSEYAAIALDPTPLPLGGVAAWLAAVLWLPPFLATVAAVPLLYPDGRLPSYRWRWPARTALVAGVVAFVGFGTTQAAVDDAGFPQIRNPLDLAVPDDVQLVIVAAGFGVVLVVGVAAVIAIVLRMRQVDTRQRQQAAWFVAAVALAGPVSFIPVPQVVDFVLNVIAVACLTIGVVRHGLFDIELVLSRTVVYAALTAVALGVYLAAAALLGARSDAGLLPAVLAAVAAMLLAGASRRVQRVVDRLMYGERRDPMSALTTLGDRLSAAIDTDDVLPATVEGVRTALNLPYAEVRLAGEDSPAFTSGTQPDRVAYFPLSHAGEEVGLLVVGLRRGEQQLARSDGRLLEAFARQAGVAAHGVRATRELRRSRERVVASREEERHRIRRDLHDGLGPALAGISLGLEAADRVVTRDPAGGTHLLRELRGDVTDCVDEVRRIVADLRPPALDEGLVTALRHQADLLTTRSGGRLVYTVTNPTPANELPSALEVAAYRIATEAMTNTLRHAHATTCQVDLDYDTSHLHLHITDNGTAEPPRTPGTGLMSMRERAEELGGVCTVTFRPGRGTEVAAALPAGRSSLTR</sequence>
<dbReference type="Gene3D" id="1.20.5.1930">
    <property type="match status" value="1"/>
</dbReference>
<dbReference type="GO" id="GO:0000155">
    <property type="term" value="F:phosphorelay sensor kinase activity"/>
    <property type="evidence" value="ECO:0007669"/>
    <property type="project" value="InterPro"/>
</dbReference>
<dbReference type="EC" id="2.7.13.3" evidence="2"/>
<comment type="caution">
    <text evidence="11">The sequence shown here is derived from an EMBL/GenBank/DDBJ whole genome shotgun (WGS) entry which is preliminary data.</text>
</comment>
<reference evidence="11 12" key="1">
    <citation type="submission" date="2019-06" db="EMBL/GenBank/DDBJ databases">
        <title>Sequencing the genomes of 1000 actinobacteria strains.</title>
        <authorList>
            <person name="Klenk H.-P."/>
        </authorList>
    </citation>
    <scope>NUCLEOTIDE SEQUENCE [LARGE SCALE GENOMIC DNA]</scope>
    <source>
        <strain evidence="11 12">DSM 24683</strain>
    </source>
</reference>
<evidence type="ECO:0000256" key="6">
    <source>
        <dbReference type="ARBA" id="ARBA00022777"/>
    </source>
</evidence>
<dbReference type="InterPro" id="IPR003594">
    <property type="entry name" value="HATPase_dom"/>
</dbReference>
<protein>
    <recommendedName>
        <fullName evidence="2">histidine kinase</fullName>
        <ecNumber evidence="2">2.7.13.3</ecNumber>
    </recommendedName>
</protein>
<dbReference type="CDD" id="cd16917">
    <property type="entry name" value="HATPase_UhpB-NarQ-NarX-like"/>
    <property type="match status" value="1"/>
</dbReference>
<evidence type="ECO:0000256" key="2">
    <source>
        <dbReference type="ARBA" id="ARBA00012438"/>
    </source>
</evidence>
<feature type="transmembrane region" description="Helical" evidence="9">
    <location>
        <begin position="301"/>
        <end position="319"/>
    </location>
</feature>
<keyword evidence="9" id="KW-0472">Membrane</keyword>
<dbReference type="Gene3D" id="3.30.565.10">
    <property type="entry name" value="Histidine kinase-like ATPase, C-terminal domain"/>
    <property type="match status" value="1"/>
</dbReference>
<dbReference type="SUPFAM" id="SSF55874">
    <property type="entry name" value="ATPase domain of HSP90 chaperone/DNA topoisomerase II/histidine kinase"/>
    <property type="match status" value="1"/>
</dbReference>
<evidence type="ECO:0000256" key="7">
    <source>
        <dbReference type="ARBA" id="ARBA00022840"/>
    </source>
</evidence>
<dbReference type="PANTHER" id="PTHR24421">
    <property type="entry name" value="NITRATE/NITRITE SENSOR PROTEIN NARX-RELATED"/>
    <property type="match status" value="1"/>
</dbReference>
<dbReference type="SUPFAM" id="SSF55781">
    <property type="entry name" value="GAF domain-like"/>
    <property type="match status" value="1"/>
</dbReference>
<dbReference type="InterPro" id="IPR011712">
    <property type="entry name" value="Sig_transdc_His_kin_sub3_dim/P"/>
</dbReference>
<keyword evidence="3" id="KW-0597">Phosphoprotein</keyword>
<evidence type="ECO:0000256" key="4">
    <source>
        <dbReference type="ARBA" id="ARBA00022679"/>
    </source>
</evidence>
<keyword evidence="8" id="KW-0902">Two-component regulatory system</keyword>
<keyword evidence="5" id="KW-0547">Nucleotide-binding</keyword>
<proteinExistence type="predicted"/>
<name>A0A561B7V3_9ACTN</name>
<evidence type="ECO:0000256" key="5">
    <source>
        <dbReference type="ARBA" id="ARBA00022741"/>
    </source>
</evidence>
<dbReference type="Gene3D" id="3.30.450.40">
    <property type="match status" value="1"/>
</dbReference>
<evidence type="ECO:0000313" key="12">
    <source>
        <dbReference type="Proteomes" id="UP000318380"/>
    </source>
</evidence>
<feature type="transmembrane region" description="Helical" evidence="9">
    <location>
        <begin position="104"/>
        <end position="128"/>
    </location>
</feature>
<dbReference type="PANTHER" id="PTHR24421:SF10">
    <property type="entry name" value="NITRATE_NITRITE SENSOR PROTEIN NARQ"/>
    <property type="match status" value="1"/>
</dbReference>
<dbReference type="Pfam" id="PF07730">
    <property type="entry name" value="HisKA_3"/>
    <property type="match status" value="1"/>
</dbReference>
<comment type="catalytic activity">
    <reaction evidence="1">
        <text>ATP + protein L-histidine = ADP + protein N-phospho-L-histidine.</text>
        <dbReference type="EC" id="2.7.13.3"/>
    </reaction>
</comment>
<dbReference type="EMBL" id="VIVK01000002">
    <property type="protein sequence ID" value="TWD74838.1"/>
    <property type="molecule type" value="Genomic_DNA"/>
</dbReference>
<feature type="transmembrane region" description="Helical" evidence="9">
    <location>
        <begin position="276"/>
        <end position="295"/>
    </location>
</feature>
<evidence type="ECO:0000256" key="3">
    <source>
        <dbReference type="ARBA" id="ARBA00022553"/>
    </source>
</evidence>
<dbReference type="SMART" id="SM00387">
    <property type="entry name" value="HATPase_c"/>
    <property type="match status" value="1"/>
</dbReference>
<dbReference type="Proteomes" id="UP000318380">
    <property type="component" value="Unassembled WGS sequence"/>
</dbReference>
<feature type="transmembrane region" description="Helical" evidence="9">
    <location>
        <begin position="69"/>
        <end position="92"/>
    </location>
</feature>
<dbReference type="AlphaFoldDB" id="A0A561B7V3"/>
<dbReference type="GO" id="GO:0046983">
    <property type="term" value="F:protein dimerization activity"/>
    <property type="evidence" value="ECO:0007669"/>
    <property type="project" value="InterPro"/>
</dbReference>
<feature type="transmembrane region" description="Helical" evidence="9">
    <location>
        <begin position="183"/>
        <end position="208"/>
    </location>
</feature>
<evidence type="ECO:0000256" key="8">
    <source>
        <dbReference type="ARBA" id="ARBA00023012"/>
    </source>
</evidence>
<dbReference type="InterPro" id="IPR029016">
    <property type="entry name" value="GAF-like_dom_sf"/>
</dbReference>
<evidence type="ECO:0000256" key="1">
    <source>
        <dbReference type="ARBA" id="ARBA00000085"/>
    </source>
</evidence>
<dbReference type="GO" id="GO:0005524">
    <property type="term" value="F:ATP binding"/>
    <property type="evidence" value="ECO:0007669"/>
    <property type="project" value="UniProtKB-KW"/>
</dbReference>
<feature type="transmembrane region" description="Helical" evidence="9">
    <location>
        <begin position="44"/>
        <end position="62"/>
    </location>
</feature>
<organism evidence="11 12">
    <name type="scientific">Kribbella amoyensis</name>
    <dbReference type="NCBI Taxonomy" id="996641"/>
    <lineage>
        <taxon>Bacteria</taxon>
        <taxon>Bacillati</taxon>
        <taxon>Actinomycetota</taxon>
        <taxon>Actinomycetes</taxon>
        <taxon>Propionibacteriales</taxon>
        <taxon>Kribbellaceae</taxon>
        <taxon>Kribbella</taxon>
    </lineage>
</organism>
<keyword evidence="9" id="KW-0812">Transmembrane</keyword>
<accession>A0A561B7V3</accession>